<evidence type="ECO:0000313" key="3">
    <source>
        <dbReference type="EMBL" id="QFY44974.1"/>
    </source>
</evidence>
<dbReference type="PANTHER" id="PTHR43031:SF18">
    <property type="entry name" value="RHODANESE-RELATED SULFURTRANSFERASES"/>
    <property type="match status" value="1"/>
</dbReference>
<dbReference type="SUPFAM" id="SSF52821">
    <property type="entry name" value="Rhodanese/Cell cycle control phosphatase"/>
    <property type="match status" value="1"/>
</dbReference>
<accession>A0A5Q0BRZ9</accession>
<dbReference type="FunCoup" id="A0A5Q0BRZ9">
    <property type="interactions" value="184"/>
</dbReference>
<keyword evidence="1" id="KW-1133">Transmembrane helix</keyword>
<name>A0A5Q0BRZ9_9GAMM</name>
<protein>
    <submittedName>
        <fullName evidence="3">Rhodanese-like domain-containing protein</fullName>
    </submittedName>
</protein>
<dbReference type="InterPro" id="IPR036873">
    <property type="entry name" value="Rhodanese-like_dom_sf"/>
</dbReference>
<dbReference type="PANTHER" id="PTHR43031">
    <property type="entry name" value="FAD-DEPENDENT OXIDOREDUCTASE"/>
    <property type="match status" value="1"/>
</dbReference>
<dbReference type="CDD" id="cd00158">
    <property type="entry name" value="RHOD"/>
    <property type="match status" value="1"/>
</dbReference>
<keyword evidence="4" id="KW-1185">Reference proteome</keyword>
<evidence type="ECO:0000256" key="1">
    <source>
        <dbReference type="SAM" id="Phobius"/>
    </source>
</evidence>
<evidence type="ECO:0000313" key="4">
    <source>
        <dbReference type="Proteomes" id="UP000325755"/>
    </source>
</evidence>
<sequence>MERILEFAGNHWMLAGGLLIVTLLLVQDIFDSLTRRYRTTTPNGAVALLNSDDAIIIDVRETAEFAKGHIENALHIPLSSLDGKLFELEPHKQTPVIITCQQGTRSASACKKLHKAGFTQVYDMKGGMLAWEDAKLPINRKRKK</sequence>
<gene>
    <name evidence="3" type="ORF">F6R98_06650</name>
</gene>
<dbReference type="Pfam" id="PF00581">
    <property type="entry name" value="Rhodanese"/>
    <property type="match status" value="1"/>
</dbReference>
<proteinExistence type="predicted"/>
<dbReference type="InParanoid" id="A0A5Q0BRZ9"/>
<dbReference type="InterPro" id="IPR001763">
    <property type="entry name" value="Rhodanese-like_dom"/>
</dbReference>
<dbReference type="Proteomes" id="UP000325755">
    <property type="component" value="Chromosome"/>
</dbReference>
<dbReference type="EMBL" id="CP044205">
    <property type="protein sequence ID" value="QFY44974.1"/>
    <property type="molecule type" value="Genomic_DNA"/>
</dbReference>
<organism evidence="3 4">
    <name type="scientific">Candidatus Methylospira mobilis</name>
    <dbReference type="NCBI Taxonomy" id="1808979"/>
    <lineage>
        <taxon>Bacteria</taxon>
        <taxon>Pseudomonadati</taxon>
        <taxon>Pseudomonadota</taxon>
        <taxon>Gammaproteobacteria</taxon>
        <taxon>Methylococcales</taxon>
        <taxon>Methylococcaceae</taxon>
        <taxon>Candidatus Methylospira</taxon>
    </lineage>
</organism>
<feature type="domain" description="Rhodanese" evidence="2">
    <location>
        <begin position="50"/>
        <end position="140"/>
    </location>
</feature>
<keyword evidence="1" id="KW-0472">Membrane</keyword>
<dbReference type="OrthoDB" id="9808735at2"/>
<dbReference type="PROSITE" id="PS50206">
    <property type="entry name" value="RHODANESE_3"/>
    <property type="match status" value="1"/>
</dbReference>
<keyword evidence="1" id="KW-0812">Transmembrane</keyword>
<dbReference type="KEGG" id="mmob:F6R98_06650"/>
<feature type="transmembrane region" description="Helical" evidence="1">
    <location>
        <begin position="12"/>
        <end position="30"/>
    </location>
</feature>
<dbReference type="AlphaFoldDB" id="A0A5Q0BRZ9"/>
<dbReference type="Gene3D" id="3.40.250.10">
    <property type="entry name" value="Rhodanese-like domain"/>
    <property type="match status" value="1"/>
</dbReference>
<dbReference type="InterPro" id="IPR050229">
    <property type="entry name" value="GlpE_sulfurtransferase"/>
</dbReference>
<reference evidence="3 4" key="1">
    <citation type="submission" date="2019-09" db="EMBL/GenBank/DDBJ databases">
        <title>Ecophysiology of the spiral-shaped methanotroph Methylospira mobilis as revealed by the complete genome sequence.</title>
        <authorList>
            <person name="Oshkin I.Y."/>
            <person name="Dedysh S.N."/>
            <person name="Miroshnikov K."/>
            <person name="Danilova O.V."/>
            <person name="Hakobyan A."/>
            <person name="Liesack W."/>
        </authorList>
    </citation>
    <scope>NUCLEOTIDE SEQUENCE [LARGE SCALE GENOMIC DNA]</scope>
    <source>
        <strain evidence="3 4">Shm1</strain>
    </source>
</reference>
<evidence type="ECO:0000259" key="2">
    <source>
        <dbReference type="PROSITE" id="PS50206"/>
    </source>
</evidence>
<dbReference type="SMART" id="SM00450">
    <property type="entry name" value="RHOD"/>
    <property type="match status" value="1"/>
</dbReference>